<reference evidence="6 7" key="1">
    <citation type="submission" date="2018-03" db="EMBL/GenBank/DDBJ databases">
        <title>Genomic Encyclopedia of Type Strains, Phase III (KMG-III): the genomes of soil and plant-associated and newly described type strains.</title>
        <authorList>
            <person name="Whitman W."/>
        </authorList>
    </citation>
    <scope>NUCLEOTIDE SEQUENCE [LARGE SCALE GENOMIC DNA]</scope>
    <source>
        <strain evidence="6 7">CGMCC 4.7097</strain>
    </source>
</reference>
<dbReference type="PANTHER" id="PTHR30346">
    <property type="entry name" value="TRANSCRIPTIONAL DUAL REGULATOR HCAR-RELATED"/>
    <property type="match status" value="1"/>
</dbReference>
<dbReference type="InterPro" id="IPR036390">
    <property type="entry name" value="WH_DNA-bd_sf"/>
</dbReference>
<evidence type="ECO:0000313" key="6">
    <source>
        <dbReference type="EMBL" id="PSL51779.1"/>
    </source>
</evidence>
<dbReference type="OrthoDB" id="4140098at2"/>
<dbReference type="GO" id="GO:0003700">
    <property type="term" value="F:DNA-binding transcription factor activity"/>
    <property type="evidence" value="ECO:0007669"/>
    <property type="project" value="InterPro"/>
</dbReference>
<dbReference type="InterPro" id="IPR000847">
    <property type="entry name" value="LysR_HTH_N"/>
</dbReference>
<dbReference type="InterPro" id="IPR005119">
    <property type="entry name" value="LysR_subst-bd"/>
</dbReference>
<dbReference type="PROSITE" id="PS50931">
    <property type="entry name" value="HTH_LYSR"/>
    <property type="match status" value="1"/>
</dbReference>
<evidence type="ECO:0000256" key="4">
    <source>
        <dbReference type="ARBA" id="ARBA00023163"/>
    </source>
</evidence>
<proteinExistence type="inferred from homology"/>
<evidence type="ECO:0000256" key="2">
    <source>
        <dbReference type="ARBA" id="ARBA00023015"/>
    </source>
</evidence>
<keyword evidence="4" id="KW-0804">Transcription</keyword>
<dbReference type="Pfam" id="PF03466">
    <property type="entry name" value="LysR_substrate"/>
    <property type="match status" value="1"/>
</dbReference>
<evidence type="ECO:0000256" key="1">
    <source>
        <dbReference type="ARBA" id="ARBA00009437"/>
    </source>
</evidence>
<dbReference type="PRINTS" id="PR00039">
    <property type="entry name" value="HTHLYSR"/>
</dbReference>
<dbReference type="InterPro" id="IPR036388">
    <property type="entry name" value="WH-like_DNA-bd_sf"/>
</dbReference>
<evidence type="ECO:0000313" key="7">
    <source>
        <dbReference type="Proteomes" id="UP000241118"/>
    </source>
</evidence>
<name>A0A2P8HZZ1_SACCR</name>
<sequence>MDVHGRDLSYFVTVAEELHFTRAAERLFVSQPALSKQIRVLERQIGAPLFERDRREVRLTEVGAALLPHAERIVAEWARARAAVESAKAAQRATLVVGMSTSPGRGLLPALRSRLTAEHPAARITLRQVGWGDPTVGLGDGSADVGFVWLPITDADRYRWVVVAREPRLVALPAGHRLAGRDHVEFAELLDEPFLALPESAGQARDYWLAVDARGGRDPIIGGEITSAEETHEAVANGDGVVLLAEGNAPLVARDDVLVRPVTGVAPCELAVAWRADDTRPLVVGYARAAADLGAARG</sequence>
<dbReference type="AlphaFoldDB" id="A0A2P8HZZ1"/>
<dbReference type="EMBL" id="PYAX01000018">
    <property type="protein sequence ID" value="PSL51779.1"/>
    <property type="molecule type" value="Genomic_DNA"/>
</dbReference>
<keyword evidence="7" id="KW-1185">Reference proteome</keyword>
<dbReference type="PANTHER" id="PTHR30346:SF0">
    <property type="entry name" value="HCA OPERON TRANSCRIPTIONAL ACTIVATOR HCAR"/>
    <property type="match status" value="1"/>
</dbReference>
<dbReference type="Pfam" id="PF00126">
    <property type="entry name" value="HTH_1"/>
    <property type="match status" value="1"/>
</dbReference>
<comment type="caution">
    <text evidence="6">The sequence shown here is derived from an EMBL/GenBank/DDBJ whole genome shotgun (WGS) entry which is preliminary data.</text>
</comment>
<comment type="similarity">
    <text evidence="1">Belongs to the LysR transcriptional regulatory family.</text>
</comment>
<organism evidence="6 7">
    <name type="scientific">Saccharothrix carnea</name>
    <dbReference type="NCBI Taxonomy" id="1280637"/>
    <lineage>
        <taxon>Bacteria</taxon>
        <taxon>Bacillati</taxon>
        <taxon>Actinomycetota</taxon>
        <taxon>Actinomycetes</taxon>
        <taxon>Pseudonocardiales</taxon>
        <taxon>Pseudonocardiaceae</taxon>
        <taxon>Saccharothrix</taxon>
    </lineage>
</organism>
<dbReference type="Proteomes" id="UP000241118">
    <property type="component" value="Unassembled WGS sequence"/>
</dbReference>
<dbReference type="GO" id="GO:0032993">
    <property type="term" value="C:protein-DNA complex"/>
    <property type="evidence" value="ECO:0007669"/>
    <property type="project" value="TreeGrafter"/>
</dbReference>
<evidence type="ECO:0000259" key="5">
    <source>
        <dbReference type="PROSITE" id="PS50931"/>
    </source>
</evidence>
<evidence type="ECO:0000256" key="3">
    <source>
        <dbReference type="ARBA" id="ARBA00023125"/>
    </source>
</evidence>
<dbReference type="CDD" id="cd08414">
    <property type="entry name" value="PBP2_LTTR_aromatics_like"/>
    <property type="match status" value="1"/>
</dbReference>
<dbReference type="FunFam" id="1.10.10.10:FF:000001">
    <property type="entry name" value="LysR family transcriptional regulator"/>
    <property type="match status" value="1"/>
</dbReference>
<dbReference type="RefSeq" id="WP_106619651.1">
    <property type="nucleotide sequence ID" value="NZ_PYAX01000018.1"/>
</dbReference>
<dbReference type="Gene3D" id="3.40.190.10">
    <property type="entry name" value="Periplasmic binding protein-like II"/>
    <property type="match status" value="2"/>
</dbReference>
<accession>A0A2P8HZZ1</accession>
<dbReference type="Gene3D" id="1.10.10.10">
    <property type="entry name" value="Winged helix-like DNA-binding domain superfamily/Winged helix DNA-binding domain"/>
    <property type="match status" value="1"/>
</dbReference>
<feature type="domain" description="HTH lysR-type" evidence="5">
    <location>
        <begin position="1"/>
        <end position="60"/>
    </location>
</feature>
<keyword evidence="2" id="KW-0805">Transcription regulation</keyword>
<gene>
    <name evidence="6" type="ORF">B0I31_11892</name>
</gene>
<keyword evidence="3" id="KW-0238">DNA-binding</keyword>
<dbReference type="SUPFAM" id="SSF46785">
    <property type="entry name" value="Winged helix' DNA-binding domain"/>
    <property type="match status" value="1"/>
</dbReference>
<protein>
    <submittedName>
        <fullName evidence="6">LysR family transcriptional regulator</fullName>
    </submittedName>
</protein>
<dbReference type="GO" id="GO:0003677">
    <property type="term" value="F:DNA binding"/>
    <property type="evidence" value="ECO:0007669"/>
    <property type="project" value="UniProtKB-KW"/>
</dbReference>
<dbReference type="SUPFAM" id="SSF53850">
    <property type="entry name" value="Periplasmic binding protein-like II"/>
    <property type="match status" value="1"/>
</dbReference>